<evidence type="ECO:0000256" key="5">
    <source>
        <dbReference type="ARBA" id="ARBA00022750"/>
    </source>
</evidence>
<proteinExistence type="predicted"/>
<gene>
    <name evidence="12" type="ORF">E5676_scaffold1706G00240</name>
    <name evidence="11" type="ORF">E6C27_scaffold25G001530</name>
</gene>
<evidence type="ECO:0000256" key="4">
    <source>
        <dbReference type="ARBA" id="ARBA00022722"/>
    </source>
</evidence>
<feature type="region of interest" description="Disordered" evidence="9">
    <location>
        <begin position="73"/>
        <end position="109"/>
    </location>
</feature>
<evidence type="ECO:0000313" key="11">
    <source>
        <dbReference type="EMBL" id="KAA0066580.1"/>
    </source>
</evidence>
<dbReference type="OrthoDB" id="10055717at2759"/>
<dbReference type="STRING" id="1194695.A0A5A7VHD4"/>
<evidence type="ECO:0000313" key="12">
    <source>
        <dbReference type="EMBL" id="TYK15316.1"/>
    </source>
</evidence>
<dbReference type="Proteomes" id="UP000321947">
    <property type="component" value="Unassembled WGS sequence"/>
</dbReference>
<dbReference type="GO" id="GO:0003964">
    <property type="term" value="F:RNA-directed DNA polymerase activity"/>
    <property type="evidence" value="ECO:0007669"/>
    <property type="project" value="UniProtKB-KW"/>
</dbReference>
<dbReference type="GO" id="GO:0006508">
    <property type="term" value="P:proteolysis"/>
    <property type="evidence" value="ECO:0007669"/>
    <property type="project" value="UniProtKB-KW"/>
</dbReference>
<keyword evidence="1" id="KW-0645">Protease</keyword>
<dbReference type="Proteomes" id="UP000321393">
    <property type="component" value="Unassembled WGS sequence"/>
</dbReference>
<accession>A0A5A7VHD4</accession>
<dbReference type="InterPro" id="IPR051320">
    <property type="entry name" value="Viral_Replic_Matur_Polypro"/>
</dbReference>
<name>A0A5A7VHD4_CUCMM</name>
<evidence type="ECO:0000256" key="2">
    <source>
        <dbReference type="ARBA" id="ARBA00022679"/>
    </source>
</evidence>
<dbReference type="GO" id="GO:0004519">
    <property type="term" value="F:endonuclease activity"/>
    <property type="evidence" value="ECO:0007669"/>
    <property type="project" value="UniProtKB-KW"/>
</dbReference>
<evidence type="ECO:0000313" key="13">
    <source>
        <dbReference type="Proteomes" id="UP000321393"/>
    </source>
</evidence>
<dbReference type="GO" id="GO:0004190">
    <property type="term" value="F:aspartic-type endopeptidase activity"/>
    <property type="evidence" value="ECO:0007669"/>
    <property type="project" value="UniProtKB-KW"/>
</dbReference>
<sequence>MIVKTNASEKGYDNILKQETNGKESLVCFYSGVCNSAQQNYSTVKKEILAIVLSVQKFKGDLINKDFLVRTDSKAREASASSPPNQPNLADPEPAGSSRASPSKGKCPISQASALTPMCADNHAMDPSFQTVSRRCQGSSQRNLTIE</sequence>
<evidence type="ECO:0000256" key="1">
    <source>
        <dbReference type="ARBA" id="ARBA00022670"/>
    </source>
</evidence>
<keyword evidence="2" id="KW-0808">Transferase</keyword>
<dbReference type="Pfam" id="PF17917">
    <property type="entry name" value="RT_RNaseH"/>
    <property type="match status" value="1"/>
</dbReference>
<comment type="caution">
    <text evidence="11">The sequence shown here is derived from an EMBL/GenBank/DDBJ whole genome shotgun (WGS) entry which is preliminary data.</text>
</comment>
<keyword evidence="4" id="KW-0540">Nuclease</keyword>
<evidence type="ECO:0000313" key="14">
    <source>
        <dbReference type="Proteomes" id="UP000321947"/>
    </source>
</evidence>
<dbReference type="InterPro" id="IPR041373">
    <property type="entry name" value="RT_RNaseH"/>
</dbReference>
<dbReference type="PANTHER" id="PTHR33064">
    <property type="entry name" value="POL PROTEIN"/>
    <property type="match status" value="1"/>
</dbReference>
<dbReference type="InterPro" id="IPR043502">
    <property type="entry name" value="DNA/RNA_pol_sf"/>
</dbReference>
<dbReference type="PANTHER" id="PTHR33064:SF37">
    <property type="entry name" value="RIBONUCLEASE H"/>
    <property type="match status" value="1"/>
</dbReference>
<reference evidence="13 14" key="1">
    <citation type="submission" date="2019-08" db="EMBL/GenBank/DDBJ databases">
        <title>Draft genome sequences of two oriental melons (Cucumis melo L. var makuwa).</title>
        <authorList>
            <person name="Kwon S.-Y."/>
        </authorList>
    </citation>
    <scope>NUCLEOTIDE SEQUENCE [LARGE SCALE GENOMIC DNA]</scope>
    <source>
        <strain evidence="14">cv. Chang Bougi</strain>
        <strain evidence="13">cv. SW 3</strain>
        <tissue evidence="11">Leaf</tissue>
    </source>
</reference>
<evidence type="ECO:0000256" key="3">
    <source>
        <dbReference type="ARBA" id="ARBA00022695"/>
    </source>
</evidence>
<protein>
    <submittedName>
        <fullName evidence="11">Enzymatic polyprotein</fullName>
    </submittedName>
</protein>
<evidence type="ECO:0000256" key="8">
    <source>
        <dbReference type="ARBA" id="ARBA00022918"/>
    </source>
</evidence>
<keyword evidence="7" id="KW-0378">Hydrolase</keyword>
<dbReference type="SUPFAM" id="SSF56672">
    <property type="entry name" value="DNA/RNA polymerases"/>
    <property type="match status" value="1"/>
</dbReference>
<evidence type="ECO:0000256" key="9">
    <source>
        <dbReference type="SAM" id="MobiDB-lite"/>
    </source>
</evidence>
<organism evidence="11 13">
    <name type="scientific">Cucumis melo var. makuwa</name>
    <name type="common">Oriental melon</name>
    <dbReference type="NCBI Taxonomy" id="1194695"/>
    <lineage>
        <taxon>Eukaryota</taxon>
        <taxon>Viridiplantae</taxon>
        <taxon>Streptophyta</taxon>
        <taxon>Embryophyta</taxon>
        <taxon>Tracheophyta</taxon>
        <taxon>Spermatophyta</taxon>
        <taxon>Magnoliopsida</taxon>
        <taxon>eudicotyledons</taxon>
        <taxon>Gunneridae</taxon>
        <taxon>Pentapetalae</taxon>
        <taxon>rosids</taxon>
        <taxon>fabids</taxon>
        <taxon>Cucurbitales</taxon>
        <taxon>Cucurbitaceae</taxon>
        <taxon>Benincaseae</taxon>
        <taxon>Cucumis</taxon>
    </lineage>
</organism>
<dbReference type="AlphaFoldDB" id="A0A5A7VHD4"/>
<keyword evidence="5" id="KW-0064">Aspartyl protease</keyword>
<evidence type="ECO:0000259" key="10">
    <source>
        <dbReference type="Pfam" id="PF17917"/>
    </source>
</evidence>
<evidence type="ECO:0000256" key="6">
    <source>
        <dbReference type="ARBA" id="ARBA00022759"/>
    </source>
</evidence>
<keyword evidence="8" id="KW-0695">RNA-directed DNA polymerase</keyword>
<dbReference type="EMBL" id="SSTD01008669">
    <property type="protein sequence ID" value="TYK15316.1"/>
    <property type="molecule type" value="Genomic_DNA"/>
</dbReference>
<keyword evidence="6" id="KW-0255">Endonuclease</keyword>
<feature type="domain" description="Reverse transcriptase RNase H-like" evidence="10">
    <location>
        <begin position="1"/>
        <end position="81"/>
    </location>
</feature>
<evidence type="ECO:0000256" key="7">
    <source>
        <dbReference type="ARBA" id="ARBA00022801"/>
    </source>
</evidence>
<dbReference type="EMBL" id="SSTE01000887">
    <property type="protein sequence ID" value="KAA0066580.1"/>
    <property type="molecule type" value="Genomic_DNA"/>
</dbReference>
<keyword evidence="3" id="KW-0548">Nucleotidyltransferase</keyword>